<comment type="subcellular location">
    <subcellularLocation>
        <location evidence="1">Nucleus</location>
    </subcellularLocation>
</comment>
<organism evidence="8 9">
    <name type="scientific">Monascus purpureus</name>
    <name type="common">Red mold</name>
    <name type="synonym">Monascus anka</name>
    <dbReference type="NCBI Taxonomy" id="5098"/>
    <lineage>
        <taxon>Eukaryota</taxon>
        <taxon>Fungi</taxon>
        <taxon>Dikarya</taxon>
        <taxon>Ascomycota</taxon>
        <taxon>Pezizomycotina</taxon>
        <taxon>Eurotiomycetes</taxon>
        <taxon>Eurotiomycetidae</taxon>
        <taxon>Eurotiales</taxon>
        <taxon>Aspergillaceae</taxon>
        <taxon>Monascus</taxon>
    </lineage>
</organism>
<reference evidence="8 9" key="1">
    <citation type="submission" date="2019-06" db="EMBL/GenBank/DDBJ databases">
        <title>Wine fermentation using esterase from Monascus purpureus.</title>
        <authorList>
            <person name="Geng C."/>
            <person name="Zhang Y."/>
        </authorList>
    </citation>
    <scope>NUCLEOTIDE SEQUENCE [LARGE SCALE GENOMIC DNA]</scope>
    <source>
        <strain evidence="8">HQ1</strain>
    </source>
</reference>
<dbReference type="PANTHER" id="PTHR28605">
    <property type="entry name" value="CTF8, CHROMOSOME TRANSMISSION FIDELITY FACTOR 8 HOMOLOG (S. CEREVISIAE)"/>
    <property type="match status" value="1"/>
</dbReference>
<evidence type="ECO:0000313" key="9">
    <source>
        <dbReference type="Proteomes" id="UP000319663"/>
    </source>
</evidence>
<dbReference type="AlphaFoldDB" id="A0A507QKH6"/>
<gene>
    <name evidence="8" type="ORF">MPDQ_003699</name>
</gene>
<evidence type="ECO:0000256" key="3">
    <source>
        <dbReference type="ARBA" id="ARBA00023125"/>
    </source>
</evidence>
<dbReference type="EMBL" id="VIFY01000230">
    <property type="protein sequence ID" value="TQB68293.1"/>
    <property type="molecule type" value="Genomic_DNA"/>
</dbReference>
<dbReference type="InterPro" id="IPR018607">
    <property type="entry name" value="Ctf8"/>
</dbReference>
<evidence type="ECO:0000313" key="8">
    <source>
        <dbReference type="EMBL" id="TQB68293.1"/>
    </source>
</evidence>
<dbReference type="GO" id="GO:0006260">
    <property type="term" value="P:DNA replication"/>
    <property type="evidence" value="ECO:0007669"/>
    <property type="project" value="UniProtKB-KW"/>
</dbReference>
<keyword evidence="2" id="KW-0235">DNA replication</keyword>
<keyword evidence="5" id="KW-0131">Cell cycle</keyword>
<dbReference type="Pfam" id="PF09696">
    <property type="entry name" value="Ctf8"/>
    <property type="match status" value="1"/>
</dbReference>
<evidence type="ECO:0000256" key="4">
    <source>
        <dbReference type="ARBA" id="ARBA00023242"/>
    </source>
</evidence>
<dbReference type="STRING" id="5098.A0A507QKH6"/>
<evidence type="ECO:0000256" key="6">
    <source>
        <dbReference type="ARBA" id="ARBA00038447"/>
    </source>
</evidence>
<accession>A0A507QKH6</accession>
<proteinExistence type="inferred from homology"/>
<keyword evidence="4" id="KW-0539">Nucleus</keyword>
<keyword evidence="9" id="KW-1185">Reference proteome</keyword>
<evidence type="ECO:0000256" key="7">
    <source>
        <dbReference type="SAM" id="MobiDB-lite"/>
    </source>
</evidence>
<evidence type="ECO:0000256" key="1">
    <source>
        <dbReference type="ARBA" id="ARBA00004123"/>
    </source>
</evidence>
<evidence type="ECO:0008006" key="10">
    <source>
        <dbReference type="Google" id="ProtNLM"/>
    </source>
</evidence>
<dbReference type="GO" id="GO:0031390">
    <property type="term" value="C:Ctf18 RFC-like complex"/>
    <property type="evidence" value="ECO:0007669"/>
    <property type="project" value="InterPro"/>
</dbReference>
<dbReference type="GO" id="GO:0007064">
    <property type="term" value="P:mitotic sister chromatid cohesion"/>
    <property type="evidence" value="ECO:0007669"/>
    <property type="project" value="InterPro"/>
</dbReference>
<comment type="similarity">
    <text evidence="6">Belongs to the CTF8 family.</text>
</comment>
<feature type="compositionally biased region" description="Basic and acidic residues" evidence="7">
    <location>
        <begin position="126"/>
        <end position="137"/>
    </location>
</feature>
<evidence type="ECO:0000256" key="5">
    <source>
        <dbReference type="ARBA" id="ARBA00023306"/>
    </source>
</evidence>
<dbReference type="PANTHER" id="PTHR28605:SF1">
    <property type="entry name" value="CHROMOSOME TRANSMISSION FIDELITY FACTOR 8"/>
    <property type="match status" value="1"/>
</dbReference>
<evidence type="ECO:0000256" key="2">
    <source>
        <dbReference type="ARBA" id="ARBA00022705"/>
    </source>
</evidence>
<name>A0A507QKH6_MONPU</name>
<comment type="caution">
    <text evidence="8">The sequence shown here is derived from an EMBL/GenBank/DDBJ whole genome shotgun (WGS) entry which is preliminary data.</text>
</comment>
<protein>
    <recommendedName>
        <fullName evidence="10">Chromosome transmission fidelity protein 8</fullName>
    </recommendedName>
</protein>
<sequence length="218" mass="24563">MPSIPLHPHPSTLNANTNTAIDNPLPPLLQTPSGLAILELQGTINIPSSVQEPVKSDMSRLPFSQGVTFETHVGKLMFPDYSPHHDKDDKKWMKRVYLYVGRYQRMTGEVKELSNPVAVIQKRPRRDIGKGNGKGEGEMDVDSEQVAAPSSEGVEGDELELEIVEIIRYKLLFKTIDQGSTVQVLWRLELRDRTIYTSLHDEETPLYRVEDIRATGIC</sequence>
<dbReference type="Proteomes" id="UP000319663">
    <property type="component" value="Unassembled WGS sequence"/>
</dbReference>
<feature type="region of interest" description="Disordered" evidence="7">
    <location>
        <begin position="126"/>
        <end position="152"/>
    </location>
</feature>
<dbReference type="GO" id="GO:0003677">
    <property type="term" value="F:DNA binding"/>
    <property type="evidence" value="ECO:0007669"/>
    <property type="project" value="UniProtKB-KW"/>
</dbReference>
<keyword evidence="3" id="KW-0238">DNA-binding</keyword>